<organism evidence="4 5">
    <name type="scientific">Oncorhynchus mykiss</name>
    <name type="common">Rainbow trout</name>
    <name type="synonym">Salmo gairdneri</name>
    <dbReference type="NCBI Taxonomy" id="8022"/>
    <lineage>
        <taxon>Eukaryota</taxon>
        <taxon>Metazoa</taxon>
        <taxon>Chordata</taxon>
        <taxon>Craniata</taxon>
        <taxon>Vertebrata</taxon>
        <taxon>Euteleostomi</taxon>
        <taxon>Actinopterygii</taxon>
        <taxon>Neopterygii</taxon>
        <taxon>Teleostei</taxon>
        <taxon>Protacanthopterygii</taxon>
        <taxon>Salmoniformes</taxon>
        <taxon>Salmonidae</taxon>
        <taxon>Salmoninae</taxon>
        <taxon>Oncorhynchus</taxon>
    </lineage>
</organism>
<dbReference type="Pfam" id="PF09727">
    <property type="entry name" value="CortBP2"/>
    <property type="match status" value="1"/>
</dbReference>
<dbReference type="PANTHER" id="PTHR23166:SF3">
    <property type="entry name" value="FILAMIN-A-INTERACTING PROTEIN 1"/>
    <property type="match status" value="1"/>
</dbReference>
<evidence type="ECO:0000256" key="1">
    <source>
        <dbReference type="ARBA" id="ARBA00023054"/>
    </source>
</evidence>
<gene>
    <name evidence="4" type="ORF">GSONMT00037828001</name>
</gene>
<feature type="compositionally biased region" description="Polar residues" evidence="2">
    <location>
        <begin position="58"/>
        <end position="69"/>
    </location>
</feature>
<dbReference type="PANTHER" id="PTHR23166">
    <property type="entry name" value="FILAMIN/GPBP-INTERACTING PROTEIN"/>
    <property type="match status" value="1"/>
</dbReference>
<evidence type="ECO:0000313" key="5">
    <source>
        <dbReference type="Proteomes" id="UP000193380"/>
    </source>
</evidence>
<dbReference type="AlphaFoldDB" id="A0A060WX58"/>
<dbReference type="InterPro" id="IPR019131">
    <property type="entry name" value="Cortactin-binding_p2_N"/>
</dbReference>
<dbReference type="EMBL" id="FR904777">
    <property type="protein sequence ID" value="CDQ71592.1"/>
    <property type="molecule type" value="Genomic_DNA"/>
</dbReference>
<protein>
    <recommendedName>
        <fullName evidence="3">Cortactin-binding protein-2 N-terminal domain-containing protein</fullName>
    </recommendedName>
</protein>
<name>A0A060WX58_ONCMY</name>
<evidence type="ECO:0000259" key="3">
    <source>
        <dbReference type="Pfam" id="PF09727"/>
    </source>
</evidence>
<reference evidence="4" key="2">
    <citation type="submission" date="2014-03" db="EMBL/GenBank/DDBJ databases">
        <authorList>
            <person name="Genoscope - CEA"/>
        </authorList>
    </citation>
    <scope>NUCLEOTIDE SEQUENCE</scope>
</reference>
<proteinExistence type="predicted"/>
<evidence type="ECO:0000313" key="4">
    <source>
        <dbReference type="EMBL" id="CDQ71592.1"/>
    </source>
</evidence>
<feature type="region of interest" description="Disordered" evidence="2">
    <location>
        <begin position="1"/>
        <end position="69"/>
    </location>
</feature>
<reference evidence="4" key="1">
    <citation type="journal article" date="2014" name="Nat. Commun.">
        <title>The rainbow trout genome provides novel insights into evolution after whole-genome duplication in vertebrates.</title>
        <authorList>
            <person name="Berthelot C."/>
            <person name="Brunet F."/>
            <person name="Chalopin D."/>
            <person name="Juanchich A."/>
            <person name="Bernard M."/>
            <person name="Noel B."/>
            <person name="Bento P."/>
            <person name="Da Silva C."/>
            <person name="Labadie K."/>
            <person name="Alberti A."/>
            <person name="Aury J.M."/>
            <person name="Louis A."/>
            <person name="Dehais P."/>
            <person name="Bardou P."/>
            <person name="Montfort J."/>
            <person name="Klopp C."/>
            <person name="Cabau C."/>
            <person name="Gaspin C."/>
            <person name="Thorgaard G.H."/>
            <person name="Boussaha M."/>
            <person name="Quillet E."/>
            <person name="Guyomard R."/>
            <person name="Galiana D."/>
            <person name="Bobe J."/>
            <person name="Volff J.N."/>
            <person name="Genet C."/>
            <person name="Wincker P."/>
            <person name="Jaillon O."/>
            <person name="Roest Crollius H."/>
            <person name="Guiguen Y."/>
        </authorList>
    </citation>
    <scope>NUCLEOTIDE SEQUENCE [LARGE SCALE GENOMIC DNA]</scope>
</reference>
<dbReference type="STRING" id="8022.A0A060WX58"/>
<accession>A0A060WX58</accession>
<evidence type="ECO:0000256" key="2">
    <source>
        <dbReference type="SAM" id="MobiDB-lite"/>
    </source>
</evidence>
<dbReference type="Proteomes" id="UP000193380">
    <property type="component" value="Unassembled WGS sequence"/>
</dbReference>
<keyword evidence="1" id="KW-0175">Coiled coil</keyword>
<dbReference type="InterPro" id="IPR050719">
    <property type="entry name" value="Cortactin-Actin_Reg"/>
</dbReference>
<dbReference type="PaxDb" id="8022-A0A060WX58"/>
<feature type="domain" description="Cortactin-binding protein-2 N-terminal" evidence="3">
    <location>
        <begin position="73"/>
        <end position="210"/>
    </location>
</feature>
<sequence length="210" mass="24530">MRSRSSTAMEGPDDRQINRVTHPTKAFTKEEEENTLEKQKEGKIQTVEPGKVKRPQRTPESSRGQQNAAWVTDLSKEDFLRLLGVMEGEVQAREDIIHMLKSERTQPEALEAHYGSAAPIKPLQALQRDSLLTNNTSTLGDDVYQMPMQELDRLEDKHRETYRRMLEQLLLAEKCHRRTVNELDNEKRKHTDFMNKSDEFTNLLEQERER</sequence>